<name>A0A1M5ZKT2_9FLAO</name>
<keyword evidence="4 10" id="KW-0812">Transmembrane</keyword>
<accession>A0A1M5ZKT2</accession>
<dbReference type="OrthoDB" id="9812892at2"/>
<dbReference type="SUPFAM" id="SSF56935">
    <property type="entry name" value="Porins"/>
    <property type="match status" value="1"/>
</dbReference>
<evidence type="ECO:0000313" key="15">
    <source>
        <dbReference type="EMBL" id="SHI24955.1"/>
    </source>
</evidence>
<dbReference type="Proteomes" id="UP000290037">
    <property type="component" value="Unassembled WGS sequence"/>
</dbReference>
<dbReference type="PANTHER" id="PTHR30069">
    <property type="entry name" value="TONB-DEPENDENT OUTER MEMBRANE RECEPTOR"/>
    <property type="match status" value="1"/>
</dbReference>
<dbReference type="InterPro" id="IPR000531">
    <property type="entry name" value="Beta-barrel_TonB"/>
</dbReference>
<evidence type="ECO:0000256" key="8">
    <source>
        <dbReference type="ARBA" id="ARBA00023170"/>
    </source>
</evidence>
<keyword evidence="6 11" id="KW-0798">TonB box</keyword>
<dbReference type="PROSITE" id="PS52016">
    <property type="entry name" value="TONB_DEPENDENT_REC_3"/>
    <property type="match status" value="1"/>
</dbReference>
<evidence type="ECO:0000256" key="6">
    <source>
        <dbReference type="ARBA" id="ARBA00023077"/>
    </source>
</evidence>
<dbReference type="EMBL" id="QOVN01000010">
    <property type="protein sequence ID" value="RXG26949.1"/>
    <property type="molecule type" value="Genomic_DNA"/>
</dbReference>
<dbReference type="Proteomes" id="UP000184240">
    <property type="component" value="Unassembled WGS sequence"/>
</dbReference>
<evidence type="ECO:0000256" key="4">
    <source>
        <dbReference type="ARBA" id="ARBA00022692"/>
    </source>
</evidence>
<evidence type="ECO:0000313" key="16">
    <source>
        <dbReference type="Proteomes" id="UP000184240"/>
    </source>
</evidence>
<evidence type="ECO:0000256" key="10">
    <source>
        <dbReference type="PROSITE-ProRule" id="PRU01360"/>
    </source>
</evidence>
<evidence type="ECO:0000313" key="14">
    <source>
        <dbReference type="EMBL" id="RXG26949.1"/>
    </source>
</evidence>
<dbReference type="EMBL" id="FQXT01000006">
    <property type="protein sequence ID" value="SHI24955.1"/>
    <property type="molecule type" value="Genomic_DNA"/>
</dbReference>
<sequence>MSKQLRNLVIAFTLVLIGVAGNAQNVITGKILDQNQEPIPGATVLIKNTTTGTLTADNGSYQLKSSQKGRFTLEASFMGFKTFSKAIELTGSTQLTLNITLEEATNALDEVTVTGKSVVQQVRDKAFNVSVVDTKKLSNTTLDLGHALDKVSGVRVRENGGVGSQMNFSINGFRGRQIKFFLDGIPMENFGSAFQLNNIPVNLADRIEVYKGVVPIGLGADALGGAVNIVTNSYTQNHLEASYSYGSFNTHRSTVNAIYVSDSGFTAQVNAFQNYSDNTYKVDVDVADINTGEYYPNQEVERFNDQYHNETAIINVGVANKSYADQLLLGVTLGKSYQEIQTGARLVSVFGGWHSRANIVMPSLKYKKDDFIIKKLNARISANYNLGSEQNIDTLNRRYNWLGQFKEYDGAGGERSYSLYKYRNNNGIATASFNYKIDDHQTIALSNTFNTFNRKGEDEANPDNDRYDEPRKTMKNVLGLGYTYEQENWNASVFMKNFFQQNEFTASYNPTGNYGDVAYYNTINTFNHIGYGTALTYFLHKNLQFKASFEKTYRLPAANELFGDVINLQGNTDLKPEYSYNYNLGTSYWLTFKQNLINFNLNTFYRDASDFIRPELNQNQTMQVMGNLASVTNAGIESEIRYQHGKSFAAGLSVTYQELRNDTRFVGDQTVESIVYRDRIPNMPYLYGNADANYTFFNVLRKDDNFNIGYNLLYVHEFYLYWPSQGSEKLVIPEQLAHDVTLTYTLNKKLQFTLECRNITDRNLYDNFSLQKPGRAFFGKIKYTIL</sequence>
<feature type="domain" description="TonB-dependent receptor plug" evidence="13">
    <location>
        <begin position="122"/>
        <end position="226"/>
    </location>
</feature>
<dbReference type="GO" id="GO:0044718">
    <property type="term" value="P:siderophore transmembrane transport"/>
    <property type="evidence" value="ECO:0007669"/>
    <property type="project" value="TreeGrafter"/>
</dbReference>
<evidence type="ECO:0000259" key="12">
    <source>
        <dbReference type="Pfam" id="PF00593"/>
    </source>
</evidence>
<evidence type="ECO:0000256" key="2">
    <source>
        <dbReference type="ARBA" id="ARBA00022448"/>
    </source>
</evidence>
<dbReference type="Gene3D" id="2.60.40.1120">
    <property type="entry name" value="Carboxypeptidase-like, regulatory domain"/>
    <property type="match status" value="1"/>
</dbReference>
<evidence type="ECO:0000256" key="3">
    <source>
        <dbReference type="ARBA" id="ARBA00022452"/>
    </source>
</evidence>
<keyword evidence="9 10" id="KW-0998">Cell outer membrane</keyword>
<dbReference type="RefSeq" id="WP_072984822.1">
    <property type="nucleotide sequence ID" value="NZ_FQXT01000006.1"/>
</dbReference>
<keyword evidence="8 15" id="KW-0675">Receptor</keyword>
<evidence type="ECO:0000256" key="9">
    <source>
        <dbReference type="ARBA" id="ARBA00023237"/>
    </source>
</evidence>
<evidence type="ECO:0000313" key="17">
    <source>
        <dbReference type="Proteomes" id="UP000290037"/>
    </source>
</evidence>
<organism evidence="15 16">
    <name type="scientific">Leeuwenhoekiella palythoae</name>
    <dbReference type="NCBI Taxonomy" id="573501"/>
    <lineage>
        <taxon>Bacteria</taxon>
        <taxon>Pseudomonadati</taxon>
        <taxon>Bacteroidota</taxon>
        <taxon>Flavobacteriia</taxon>
        <taxon>Flavobacteriales</taxon>
        <taxon>Flavobacteriaceae</taxon>
        <taxon>Leeuwenhoekiella</taxon>
    </lineage>
</organism>
<gene>
    <name evidence="14" type="ORF">DSM01_3267</name>
    <name evidence="15" type="ORF">SAMN04487999_3225</name>
</gene>
<dbReference type="Gene3D" id="2.40.170.20">
    <property type="entry name" value="TonB-dependent receptor, beta-barrel domain"/>
    <property type="match status" value="1"/>
</dbReference>
<dbReference type="GO" id="GO:0009279">
    <property type="term" value="C:cell outer membrane"/>
    <property type="evidence" value="ECO:0007669"/>
    <property type="project" value="UniProtKB-SubCell"/>
</dbReference>
<dbReference type="InterPro" id="IPR036942">
    <property type="entry name" value="Beta-barrel_TonB_sf"/>
</dbReference>
<comment type="subcellular location">
    <subcellularLocation>
        <location evidence="1 10">Cell outer membrane</location>
        <topology evidence="1 10">Multi-pass membrane protein</topology>
    </subcellularLocation>
</comment>
<dbReference type="GO" id="GO:0015344">
    <property type="term" value="F:siderophore uptake transmembrane transporter activity"/>
    <property type="evidence" value="ECO:0007669"/>
    <property type="project" value="TreeGrafter"/>
</dbReference>
<dbReference type="Gene3D" id="2.170.130.10">
    <property type="entry name" value="TonB-dependent receptor, plug domain"/>
    <property type="match status" value="1"/>
</dbReference>
<protein>
    <submittedName>
        <fullName evidence="14">Outer membrane receptor protein involved in Fe transport</fullName>
    </submittedName>
    <submittedName>
        <fullName evidence="15">Outer membrane receptor proteins, mostly Fe transport</fullName>
    </submittedName>
</protein>
<dbReference type="Pfam" id="PF07715">
    <property type="entry name" value="Plug"/>
    <property type="match status" value="1"/>
</dbReference>
<evidence type="ECO:0000256" key="5">
    <source>
        <dbReference type="ARBA" id="ARBA00022729"/>
    </source>
</evidence>
<evidence type="ECO:0000256" key="7">
    <source>
        <dbReference type="ARBA" id="ARBA00023136"/>
    </source>
</evidence>
<dbReference type="InterPro" id="IPR008969">
    <property type="entry name" value="CarboxyPept-like_regulatory"/>
</dbReference>
<evidence type="ECO:0000256" key="11">
    <source>
        <dbReference type="RuleBase" id="RU003357"/>
    </source>
</evidence>
<evidence type="ECO:0000256" key="1">
    <source>
        <dbReference type="ARBA" id="ARBA00004571"/>
    </source>
</evidence>
<dbReference type="SUPFAM" id="SSF49464">
    <property type="entry name" value="Carboxypeptidase regulatory domain-like"/>
    <property type="match status" value="1"/>
</dbReference>
<proteinExistence type="inferred from homology"/>
<keyword evidence="2 10" id="KW-0813">Transport</keyword>
<dbReference type="AlphaFoldDB" id="A0A1M5ZKT2"/>
<reference evidence="14 17" key="3">
    <citation type="submission" date="2018-07" db="EMBL/GenBank/DDBJ databases">
        <title>Leeuwenhoekiella genomics.</title>
        <authorList>
            <person name="Tahon G."/>
            <person name="Willems A."/>
        </authorList>
    </citation>
    <scope>NUCLEOTIDE SEQUENCE [LARGE SCALE GENOMIC DNA]</scope>
    <source>
        <strain evidence="14 17">LMG 24856</strain>
    </source>
</reference>
<dbReference type="PANTHER" id="PTHR30069:SF29">
    <property type="entry name" value="HEMOGLOBIN AND HEMOGLOBIN-HAPTOGLOBIN-BINDING PROTEIN 1-RELATED"/>
    <property type="match status" value="1"/>
</dbReference>
<feature type="domain" description="TonB-dependent receptor-like beta-barrel" evidence="12">
    <location>
        <begin position="304"/>
        <end position="759"/>
    </location>
</feature>
<evidence type="ECO:0000259" key="13">
    <source>
        <dbReference type="Pfam" id="PF07715"/>
    </source>
</evidence>
<keyword evidence="17" id="KW-1185">Reference proteome</keyword>
<reference evidence="15" key="2">
    <citation type="submission" date="2016-11" db="EMBL/GenBank/DDBJ databases">
        <authorList>
            <person name="Jaros S."/>
            <person name="Januszkiewicz K."/>
            <person name="Wedrychowicz H."/>
        </authorList>
    </citation>
    <scope>NUCLEOTIDE SEQUENCE [LARGE SCALE GENOMIC DNA]</scope>
    <source>
        <strain evidence="15">DSM 19859</strain>
    </source>
</reference>
<dbReference type="InterPro" id="IPR037066">
    <property type="entry name" value="Plug_dom_sf"/>
</dbReference>
<keyword evidence="7 10" id="KW-0472">Membrane</keyword>
<dbReference type="Pfam" id="PF13715">
    <property type="entry name" value="CarbopepD_reg_2"/>
    <property type="match status" value="1"/>
</dbReference>
<dbReference type="InterPro" id="IPR012910">
    <property type="entry name" value="Plug_dom"/>
</dbReference>
<keyword evidence="5" id="KW-0732">Signal</keyword>
<dbReference type="STRING" id="573501.SAMN04487999_3225"/>
<keyword evidence="3 10" id="KW-1134">Transmembrane beta strand</keyword>
<dbReference type="InterPro" id="IPR039426">
    <property type="entry name" value="TonB-dep_rcpt-like"/>
</dbReference>
<dbReference type="Pfam" id="PF00593">
    <property type="entry name" value="TonB_dep_Rec_b-barrel"/>
    <property type="match status" value="1"/>
</dbReference>
<comment type="similarity">
    <text evidence="10 11">Belongs to the TonB-dependent receptor family.</text>
</comment>
<reference evidence="16" key="1">
    <citation type="submission" date="2016-11" db="EMBL/GenBank/DDBJ databases">
        <authorList>
            <person name="Varghese N."/>
            <person name="Submissions S."/>
        </authorList>
    </citation>
    <scope>NUCLEOTIDE SEQUENCE [LARGE SCALE GENOMIC DNA]</scope>
    <source>
        <strain evidence="16">DSM 19859</strain>
    </source>
</reference>